<dbReference type="RefSeq" id="XP_028151889.1">
    <property type="nucleotide sequence ID" value="XM_028296088.1"/>
</dbReference>
<feature type="transmembrane region" description="Helical" evidence="1">
    <location>
        <begin position="64"/>
        <end position="84"/>
    </location>
</feature>
<keyword evidence="1" id="KW-1133">Transmembrane helix</keyword>
<dbReference type="PANTHER" id="PTHR14549">
    <property type="entry name" value="TRANSMEMBRANE PROTEIN 223"/>
    <property type="match status" value="1"/>
</dbReference>
<reference evidence="2" key="1">
    <citation type="submission" date="2025-08" db="UniProtKB">
        <authorList>
            <consortium name="RefSeq"/>
        </authorList>
    </citation>
    <scope>IDENTIFICATION</scope>
    <source>
        <tissue evidence="2">Whole insect</tissue>
    </source>
</reference>
<dbReference type="InterPro" id="IPR026100">
    <property type="entry name" value="Tmem223"/>
</dbReference>
<dbReference type="FunCoup" id="A0A6P7GQN2">
    <property type="interactions" value="435"/>
</dbReference>
<dbReference type="Pfam" id="PF06979">
    <property type="entry name" value="TMEM70"/>
    <property type="match status" value="1"/>
</dbReference>
<protein>
    <submittedName>
        <fullName evidence="2">Transmembrane protein 223</fullName>
    </submittedName>
</protein>
<keyword evidence="1" id="KW-0472">Membrane</keyword>
<feature type="transmembrane region" description="Helical" evidence="1">
    <location>
        <begin position="114"/>
        <end position="135"/>
    </location>
</feature>
<proteinExistence type="predicted"/>
<gene>
    <name evidence="2" type="primary">LOC114345269</name>
</gene>
<evidence type="ECO:0000313" key="2">
    <source>
        <dbReference type="RefSeq" id="XP_028151889.1"/>
    </source>
</evidence>
<dbReference type="AlphaFoldDB" id="A0A6P7GQN2"/>
<organism evidence="2">
    <name type="scientific">Diabrotica virgifera virgifera</name>
    <name type="common">western corn rootworm</name>
    <dbReference type="NCBI Taxonomy" id="50390"/>
    <lineage>
        <taxon>Eukaryota</taxon>
        <taxon>Metazoa</taxon>
        <taxon>Ecdysozoa</taxon>
        <taxon>Arthropoda</taxon>
        <taxon>Hexapoda</taxon>
        <taxon>Insecta</taxon>
        <taxon>Pterygota</taxon>
        <taxon>Neoptera</taxon>
        <taxon>Endopterygota</taxon>
        <taxon>Coleoptera</taxon>
        <taxon>Polyphaga</taxon>
        <taxon>Cucujiformia</taxon>
        <taxon>Chrysomeloidea</taxon>
        <taxon>Chrysomelidae</taxon>
        <taxon>Galerucinae</taxon>
        <taxon>Diabroticina</taxon>
        <taxon>Diabroticites</taxon>
        <taxon>Diabrotica</taxon>
    </lineage>
</organism>
<dbReference type="PANTHER" id="PTHR14549:SF2">
    <property type="entry name" value="TRANSMEMBRANE PROTEIN 223"/>
    <property type="match status" value="1"/>
</dbReference>
<evidence type="ECO:0000256" key="1">
    <source>
        <dbReference type="SAM" id="Phobius"/>
    </source>
</evidence>
<dbReference type="InterPro" id="IPR045325">
    <property type="entry name" value="TMEM70/TMEM186/TMEM223"/>
</dbReference>
<keyword evidence="1 2" id="KW-0812">Transmembrane</keyword>
<accession>A0A6P7GQN2</accession>
<dbReference type="InParanoid" id="A0A6P7GQN2"/>
<dbReference type="GO" id="GO:0005739">
    <property type="term" value="C:mitochondrion"/>
    <property type="evidence" value="ECO:0007669"/>
    <property type="project" value="TreeGrafter"/>
</dbReference>
<dbReference type="GO" id="GO:0007399">
    <property type="term" value="P:nervous system development"/>
    <property type="evidence" value="ECO:0007669"/>
    <property type="project" value="TreeGrafter"/>
</dbReference>
<sequence>MLKYLSICRNSSKQWTFFNTFNKYSPPRQTPIQRKFSEKALDVNTNVVKDVILYKYDNSRYYKLMNLFAFAQFGFWTYLSYTAYTTLKDAPVDPSKGEHWWEKINLGENKYRNGIALCTGLIGWGILAVVWMYSLRSIKYIILRKGGKQLTIVTYTPVAASRMFTLQLNNISSVDSRSTAKTHIALKVKGHFMYYIVDMKGEFKNPLLFDHTVGIRRNLKK</sequence>
<name>A0A6P7GQN2_DIAVI</name>